<protein>
    <recommendedName>
        <fullName evidence="7">Small ribosomal subunit protein mS29</fullName>
    </recommendedName>
</protein>
<gene>
    <name evidence="9" type="ORF">BC936DRAFT_147985</name>
</gene>
<dbReference type="OrthoDB" id="274828at2759"/>
<evidence type="ECO:0000256" key="5">
    <source>
        <dbReference type="ARBA" id="ARBA00023128"/>
    </source>
</evidence>
<keyword evidence="3" id="KW-0809">Transit peptide</keyword>
<comment type="subcellular location">
    <subcellularLocation>
        <location evidence="1">Mitochondrion</location>
    </subcellularLocation>
</comment>
<sequence length="802" mass="91369">MLRLRLCILLQKSHSTTLHLTVFSLQFILDDVMPYFTRLTKTILISLYPKRQCHHKHEVDGPHWHRKPEGPQVGCQIMCTEAIETGKKGSAASKNLSFVVNGCAHKTIVGVSKSKKGEPRTSSAPPAKRPSSDTVPNNKNKKRRTSFELLKVSLTETTSEHVNRVFLLDSSAVPEGGPTGMDYDKLTDENYPGLDASRLNRSRLPFLIRNCAVKLLKYMRVSCRCIRPPRLRFQTVLISAFSVVWLAGTAGAGKSYVLYHVVQFCRASGWLVLYVPRLGTLAEKNDEFAAERILSDFIEAEETKLKNTEYRKEGYSLYDFILNGYDHGEFLETFKELMSFLFNTKFTYPILVAVDEWNARFSQDASCKEVLHAFDDNKLKSGLWLYSISAAFNPVRGLRNADATTIPIKIPSYTEEEFVSILECQQYFKRLPAGIGVIWELTSLQRHIDKNQIRKHSALIPRMVFYWCLDWSPNLENPFQDVLVSFSDRAIKYYKARIKKTLDRAKDKSKDDKTLIHQTMAFFYLNVPVVSLTEQWENSGLFINEKSEMDRGEYVYKCVCPPVSKAIAKYFQEYAKPTIDVLVADPSINWRALELLVSRYFRRGGISTISLADKDLMGQERQVKKLNVSVSIDLEQTKPLINTPILPGTFLILRRGHPACDFIAYSSENRGELFFIQISISSYVAHDSKVTDLEKIPVKGNKSILECYMDLCQTEDGNKRFSKVKAIDIENLGKKLPKGVYYVYITTSDSVIRSNNSVKDHPVILVQGDDIKSVVGPDWECANFMVMFVGFDCMNFNCVMIV</sequence>
<name>A0A433D428_9FUNG</name>
<reference evidence="9 10" key="1">
    <citation type="journal article" date="2018" name="New Phytol.">
        <title>Phylogenomics of Endogonaceae and evolution of mycorrhizas within Mucoromycota.</title>
        <authorList>
            <person name="Chang Y."/>
            <person name="Desiro A."/>
            <person name="Na H."/>
            <person name="Sandor L."/>
            <person name="Lipzen A."/>
            <person name="Clum A."/>
            <person name="Barry K."/>
            <person name="Grigoriev I.V."/>
            <person name="Martin F.M."/>
            <person name="Stajich J.E."/>
            <person name="Smith M.E."/>
            <person name="Bonito G."/>
            <person name="Spatafora J.W."/>
        </authorList>
    </citation>
    <scope>NUCLEOTIDE SEQUENCE [LARGE SCALE GENOMIC DNA]</scope>
    <source>
        <strain evidence="9 10">GMNB39</strain>
    </source>
</reference>
<evidence type="ECO:0000256" key="4">
    <source>
        <dbReference type="ARBA" id="ARBA00022980"/>
    </source>
</evidence>
<evidence type="ECO:0000256" key="6">
    <source>
        <dbReference type="ARBA" id="ARBA00023274"/>
    </source>
</evidence>
<organism evidence="9 10">
    <name type="scientific">Jimgerdemannia flammicorona</name>
    <dbReference type="NCBI Taxonomy" id="994334"/>
    <lineage>
        <taxon>Eukaryota</taxon>
        <taxon>Fungi</taxon>
        <taxon>Fungi incertae sedis</taxon>
        <taxon>Mucoromycota</taxon>
        <taxon>Mucoromycotina</taxon>
        <taxon>Endogonomycetes</taxon>
        <taxon>Endogonales</taxon>
        <taxon>Endogonaceae</taxon>
        <taxon>Jimgerdemannia</taxon>
    </lineage>
</organism>
<dbReference type="GO" id="GO:0005763">
    <property type="term" value="C:mitochondrial small ribosomal subunit"/>
    <property type="evidence" value="ECO:0007669"/>
    <property type="project" value="TreeGrafter"/>
</dbReference>
<evidence type="ECO:0000256" key="8">
    <source>
        <dbReference type="SAM" id="MobiDB-lite"/>
    </source>
</evidence>
<keyword evidence="6" id="KW-0687">Ribonucleoprotein</keyword>
<feature type="region of interest" description="Disordered" evidence="8">
    <location>
        <begin position="111"/>
        <end position="142"/>
    </location>
</feature>
<evidence type="ECO:0000313" key="10">
    <source>
        <dbReference type="Proteomes" id="UP000268093"/>
    </source>
</evidence>
<proteinExistence type="inferred from homology"/>
<dbReference type="GO" id="GO:0003735">
    <property type="term" value="F:structural constituent of ribosome"/>
    <property type="evidence" value="ECO:0007669"/>
    <property type="project" value="TreeGrafter"/>
</dbReference>
<keyword evidence="4" id="KW-0689">Ribosomal protein</keyword>
<evidence type="ECO:0000256" key="2">
    <source>
        <dbReference type="ARBA" id="ARBA00009863"/>
    </source>
</evidence>
<comment type="similarity">
    <text evidence="2">Belongs to the mitochondrion-specific ribosomal protein mS29 family.</text>
</comment>
<dbReference type="PANTHER" id="PTHR12810">
    <property type="entry name" value="MITOCHONDRIAL 28S RIBOSOMAL PROTEIN S29"/>
    <property type="match status" value="1"/>
</dbReference>
<dbReference type="Pfam" id="PF10236">
    <property type="entry name" value="DAP3"/>
    <property type="match status" value="1"/>
</dbReference>
<evidence type="ECO:0000256" key="3">
    <source>
        <dbReference type="ARBA" id="ARBA00022946"/>
    </source>
</evidence>
<evidence type="ECO:0000313" key="9">
    <source>
        <dbReference type="EMBL" id="RUP45588.1"/>
    </source>
</evidence>
<dbReference type="EMBL" id="RBNI01007050">
    <property type="protein sequence ID" value="RUP45588.1"/>
    <property type="molecule type" value="Genomic_DNA"/>
</dbReference>
<comment type="caution">
    <text evidence="9">The sequence shown here is derived from an EMBL/GenBank/DDBJ whole genome shotgun (WGS) entry which is preliminary data.</text>
</comment>
<keyword evidence="10" id="KW-1185">Reference proteome</keyword>
<accession>A0A433D428</accession>
<keyword evidence="5" id="KW-0496">Mitochondrion</keyword>
<dbReference type="Proteomes" id="UP000268093">
    <property type="component" value="Unassembled WGS sequence"/>
</dbReference>
<dbReference type="InterPro" id="IPR019368">
    <property type="entry name" value="Ribosomal_mS29"/>
</dbReference>
<evidence type="ECO:0000256" key="1">
    <source>
        <dbReference type="ARBA" id="ARBA00004173"/>
    </source>
</evidence>
<dbReference type="AlphaFoldDB" id="A0A433D428"/>
<evidence type="ECO:0000256" key="7">
    <source>
        <dbReference type="ARBA" id="ARBA00035140"/>
    </source>
</evidence>
<dbReference type="PANTHER" id="PTHR12810:SF0">
    <property type="entry name" value="SMALL RIBOSOMAL SUBUNIT PROTEIN MS29"/>
    <property type="match status" value="1"/>
</dbReference>